<feature type="transmembrane region" description="Helical" evidence="8">
    <location>
        <begin position="249"/>
        <end position="266"/>
    </location>
</feature>
<reference evidence="11 12" key="1">
    <citation type="journal article" date="2016" name="Nat. Commun.">
        <title>Thousands of microbial genomes shed light on interconnected biogeochemical processes in an aquifer system.</title>
        <authorList>
            <person name="Anantharaman K."/>
            <person name="Brown C.T."/>
            <person name="Hug L.A."/>
            <person name="Sharon I."/>
            <person name="Castelle C.J."/>
            <person name="Probst A.J."/>
            <person name="Thomas B.C."/>
            <person name="Singh A."/>
            <person name="Wilkins M.J."/>
            <person name="Karaoz U."/>
            <person name="Brodie E.L."/>
            <person name="Williams K.H."/>
            <person name="Hubbard S.S."/>
            <person name="Banfield J.F."/>
        </authorList>
    </citation>
    <scope>NUCLEOTIDE SEQUENCE [LARGE SCALE GENOMIC DNA]</scope>
</reference>
<dbReference type="InterPro" id="IPR032421">
    <property type="entry name" value="PMT_4TMC"/>
</dbReference>
<feature type="transmembrane region" description="Helical" evidence="8">
    <location>
        <begin position="302"/>
        <end position="328"/>
    </location>
</feature>
<keyword evidence="4" id="KW-0808">Transferase</keyword>
<evidence type="ECO:0000313" key="11">
    <source>
        <dbReference type="EMBL" id="OGM31099.1"/>
    </source>
</evidence>
<dbReference type="InterPro" id="IPR038731">
    <property type="entry name" value="RgtA/B/C-like"/>
</dbReference>
<feature type="transmembrane region" description="Helical" evidence="8">
    <location>
        <begin position="83"/>
        <end position="104"/>
    </location>
</feature>
<feature type="domain" description="Glycosyltransferase RgtA/B/C/D-like" evidence="9">
    <location>
        <begin position="465"/>
        <end position="610"/>
    </location>
</feature>
<feature type="transmembrane region" description="Helical" evidence="8">
    <location>
        <begin position="515"/>
        <end position="532"/>
    </location>
</feature>
<feature type="domain" description="Protein O-mannosyl-transferase C-terminal four TM" evidence="10">
    <location>
        <begin position="623"/>
        <end position="789"/>
    </location>
</feature>
<keyword evidence="2" id="KW-1003">Cell membrane</keyword>
<feature type="transmembrane region" description="Helical" evidence="8">
    <location>
        <begin position="404"/>
        <end position="421"/>
    </location>
</feature>
<feature type="transmembrane region" description="Helical" evidence="8">
    <location>
        <begin position="485"/>
        <end position="503"/>
    </location>
</feature>
<evidence type="ECO:0000256" key="8">
    <source>
        <dbReference type="SAM" id="Phobius"/>
    </source>
</evidence>
<feature type="transmembrane region" description="Helical" evidence="8">
    <location>
        <begin position="110"/>
        <end position="127"/>
    </location>
</feature>
<dbReference type="GO" id="GO:0009103">
    <property type="term" value="P:lipopolysaccharide biosynthetic process"/>
    <property type="evidence" value="ECO:0007669"/>
    <property type="project" value="UniProtKB-ARBA"/>
</dbReference>
<feature type="transmembrane region" description="Helical" evidence="8">
    <location>
        <begin position="49"/>
        <end position="71"/>
    </location>
</feature>
<evidence type="ECO:0000256" key="1">
    <source>
        <dbReference type="ARBA" id="ARBA00004651"/>
    </source>
</evidence>
<feature type="transmembrane region" description="Helical" evidence="8">
    <location>
        <begin position="701"/>
        <end position="720"/>
    </location>
</feature>
<keyword evidence="6 8" id="KW-1133">Transmembrane helix</keyword>
<dbReference type="Proteomes" id="UP000178870">
    <property type="component" value="Unassembled WGS sequence"/>
</dbReference>
<gene>
    <name evidence="11" type="ORF">A2803_05350</name>
</gene>
<protein>
    <recommendedName>
        <fullName evidence="13">Dolichyl-phosphate-mannose--protein mannosyltransferase</fullName>
    </recommendedName>
</protein>
<dbReference type="EMBL" id="MGGP01000030">
    <property type="protein sequence ID" value="OGM31099.1"/>
    <property type="molecule type" value="Genomic_DNA"/>
</dbReference>
<feature type="transmembrane region" description="Helical" evidence="8">
    <location>
        <begin position="599"/>
        <end position="620"/>
    </location>
</feature>
<dbReference type="GO" id="GO:0005886">
    <property type="term" value="C:plasma membrane"/>
    <property type="evidence" value="ECO:0007669"/>
    <property type="project" value="UniProtKB-SubCell"/>
</dbReference>
<evidence type="ECO:0000256" key="4">
    <source>
        <dbReference type="ARBA" id="ARBA00022679"/>
    </source>
</evidence>
<feature type="transmembrane region" description="Helical" evidence="8">
    <location>
        <begin position="538"/>
        <end position="554"/>
    </location>
</feature>
<organism evidence="11 12">
    <name type="scientific">Candidatus Woesebacteria bacterium RIFCSPHIGHO2_01_FULL_44_21</name>
    <dbReference type="NCBI Taxonomy" id="1802503"/>
    <lineage>
        <taxon>Bacteria</taxon>
        <taxon>Candidatus Woeseibacteriota</taxon>
    </lineage>
</organism>
<evidence type="ECO:0000256" key="7">
    <source>
        <dbReference type="ARBA" id="ARBA00023136"/>
    </source>
</evidence>
<dbReference type="AlphaFoldDB" id="A0A1F7YW16"/>
<keyword evidence="7 8" id="KW-0472">Membrane</keyword>
<feature type="transmembrane region" description="Helical" evidence="8">
    <location>
        <begin position="726"/>
        <end position="744"/>
    </location>
</feature>
<evidence type="ECO:0000256" key="2">
    <source>
        <dbReference type="ARBA" id="ARBA00022475"/>
    </source>
</evidence>
<dbReference type="Pfam" id="PF13231">
    <property type="entry name" value="PMT_2"/>
    <property type="match status" value="1"/>
</dbReference>
<feature type="transmembrane region" description="Helical" evidence="8">
    <location>
        <begin position="632"/>
        <end position="652"/>
    </location>
</feature>
<proteinExistence type="predicted"/>
<feature type="transmembrane region" description="Helical" evidence="8">
    <location>
        <begin position="348"/>
        <end position="365"/>
    </location>
</feature>
<dbReference type="GO" id="GO:0016763">
    <property type="term" value="F:pentosyltransferase activity"/>
    <property type="evidence" value="ECO:0007669"/>
    <property type="project" value="TreeGrafter"/>
</dbReference>
<accession>A0A1F7YW16</accession>
<dbReference type="InterPro" id="IPR050297">
    <property type="entry name" value="LipidA_mod_glycosyltrf_83"/>
</dbReference>
<evidence type="ECO:0000313" key="12">
    <source>
        <dbReference type="Proteomes" id="UP000178870"/>
    </source>
</evidence>
<evidence type="ECO:0000259" key="9">
    <source>
        <dbReference type="Pfam" id="PF13231"/>
    </source>
</evidence>
<evidence type="ECO:0000259" key="10">
    <source>
        <dbReference type="Pfam" id="PF16192"/>
    </source>
</evidence>
<keyword evidence="5 8" id="KW-0812">Transmembrane</keyword>
<dbReference type="Pfam" id="PF16192">
    <property type="entry name" value="PMT_4TMC"/>
    <property type="match status" value="1"/>
</dbReference>
<keyword evidence="3" id="KW-0328">Glycosyltransferase</keyword>
<evidence type="ECO:0008006" key="13">
    <source>
        <dbReference type="Google" id="ProtNLM"/>
    </source>
</evidence>
<feature type="transmembrane region" description="Helical" evidence="8">
    <location>
        <begin position="193"/>
        <end position="210"/>
    </location>
</feature>
<sequence length="790" mass="90383">MEKIAKNRNILLLLLSALIIRLILAGSGTLSLDQNTFIAWGRRAVEVGFGNFYGAWSDYLPGYIYILWGLAKLGPVLDISTTILYKLPAIFSDLAVGYLIYFITKKKPKLAFFASAAFLFNPAVLANSTLWGQVDIITSLTTLVAIMFMHIWPVSAVALALGVAVKPQAVVAAPLILALALNKKWSFRKLFRYAFVVATVLIVLFVPFSSGNLPTFIVDRFTATLAQYPYGSINAFNFWGLWGFWKEDIFGVGAVVLIATNLFILLKRKIAVKRPYHFLAILFLVNFLFTTRMHERHLLPALAPLALAAAGTPILWFIYAGFSITYVANMYYSYQWITQDFLEVFSGPLIKLFIIANLFLFIALVKQTLSPGKAKLLKLLQLIKSVNLKRLEIRDHLSLKQEKYLLILILVFSLAVRLYRLDVPSTDYFDEIYHAFTARQILAGDPKPWHWSSAHPEGFAYEWTHPPLAKEIMAVSMGIFGVSSWAWRLPGALAGVALIYLVYLTAKKLFNSRDVGIFAAFLISLDGLVLTMSRIGTADVYFVTFALAAYYLFLQKRDASSALFLGFAAASKWSTLWFLPIFFVTFILLQRHLRRSLFWFILIVPLIYLASYLPMFTFGYDLTTFWGMQKQMWWYHSGLTATHPYTSAWWSWPLNLRPVYLYQDYKTGFIANIYAIGNPAFFWAGFLAIISALWFFIKQKFVVLLVIVLGYSVLFVPWAMSPRIMFIYHYMPSLPFLSFALAYLTIRYKFLIMPVIVVTAVLFVYFFPHWTGLTVPEWLDKTYYWFPSWR</sequence>
<comment type="caution">
    <text evidence="11">The sequence shown here is derived from an EMBL/GenBank/DDBJ whole genome shotgun (WGS) entry which is preliminary data.</text>
</comment>
<feature type="transmembrane region" description="Helical" evidence="8">
    <location>
        <begin position="672"/>
        <end position="696"/>
    </location>
</feature>
<name>A0A1F7YW16_9BACT</name>
<evidence type="ECO:0000256" key="5">
    <source>
        <dbReference type="ARBA" id="ARBA00022692"/>
    </source>
</evidence>
<evidence type="ECO:0000256" key="3">
    <source>
        <dbReference type="ARBA" id="ARBA00022676"/>
    </source>
</evidence>
<feature type="transmembrane region" description="Helical" evidence="8">
    <location>
        <begin position="751"/>
        <end position="770"/>
    </location>
</feature>
<dbReference type="PANTHER" id="PTHR33908">
    <property type="entry name" value="MANNOSYLTRANSFERASE YKCB-RELATED"/>
    <property type="match status" value="1"/>
</dbReference>
<evidence type="ECO:0000256" key="6">
    <source>
        <dbReference type="ARBA" id="ARBA00022989"/>
    </source>
</evidence>
<dbReference type="PANTHER" id="PTHR33908:SF11">
    <property type="entry name" value="MEMBRANE PROTEIN"/>
    <property type="match status" value="1"/>
</dbReference>
<comment type="subcellular location">
    <subcellularLocation>
        <location evidence="1">Cell membrane</location>
        <topology evidence="1">Multi-pass membrane protein</topology>
    </subcellularLocation>
</comment>